<dbReference type="InterPro" id="IPR011042">
    <property type="entry name" value="6-blade_b-propeller_TolB-like"/>
</dbReference>
<proteinExistence type="predicted"/>
<dbReference type="Pfam" id="PF00326">
    <property type="entry name" value="Peptidase_S9"/>
    <property type="match status" value="1"/>
</dbReference>
<dbReference type="AlphaFoldDB" id="A0AA37WFD5"/>
<dbReference type="InterPro" id="IPR029058">
    <property type="entry name" value="AB_hydrolase_fold"/>
</dbReference>
<dbReference type="Gene3D" id="3.40.50.1820">
    <property type="entry name" value="alpha/beta hydrolase"/>
    <property type="match status" value="1"/>
</dbReference>
<accession>A0AA37WFD5</accession>
<reference evidence="3" key="2">
    <citation type="submission" date="2023-01" db="EMBL/GenBank/DDBJ databases">
        <title>Draft genome sequence of Portibacter lacus strain NBRC 108769.</title>
        <authorList>
            <person name="Sun Q."/>
            <person name="Mori K."/>
        </authorList>
    </citation>
    <scope>NUCLEOTIDE SEQUENCE</scope>
    <source>
        <strain evidence="3">NBRC 108769</strain>
    </source>
</reference>
<sequence length="890" mass="101716">MDQSVYSEWNRITGESITDNGEWVKYYITPGKGDKTLVLYNTSSDKKYKYDRVKSADFSADGKYLVYSIQCASDTITAMKRRKVEKKNMPKDSLLILKLDDMSSTTIPDVGTYKVPSKWSGSIAYQADIPKDSQDTAKSAKNEQFFFIHDLDSGNRDTIDNVDSYLLAEKAAQVFFLRSGKDSTRINGVFNYNVASGNQKTIIEGDGKYLNLAIDKNGEKASFIADLDTTSQRIRPFDCYLWENAMLSKIVESGDRLTSDPLFITENTKPDFSEDGSVLYFGIGSHPVLPDSLALDDEIVQVEVWTTEDPMLYTMQELQENRLKKEIYQVRYDIAKKKFQPLETMTKKNLRKSKKGNGKYYIVSDNTAHQKSLTWTGRSASDIFIVNGESGEKKLIAESVTAFPNFSDDGQFVYWFDREELDYFAYEISSGKLTNLTEGIETSIVNELNDVPAKPNSYGTAGWTADDKSLLIYDRYDIWKLDPKGDTNPVKLTNGRAQQLRSRIIDTDNESDIVKEKSLLYLFNEQTKQSGYGYLDLGTSTHSEMVMGDFSYRSRPIKAKDADVYLYSKESFELFPDLMISDESFKNAKTMSNANPQQMDYRWGSMEIFEWKDFKGEMVKGLLVKPEGFDPTKKYPVIVNFYERSSDGLHRHRAPEPHRSTINYAYYANKGYVIFNPDIRYEIGEPGESAYNAVVSGVEALSKNQFVDKERIGVQGHSWGGYQIAYLLNKTNIFKCAESGAPVVNMVSAYGGIRWGSGMSRMFQYEKTQSRLGATLWENPDVYLRNSPIFDMDKINTPVLILHNDNDGAVPWYQGIEYFMALRRLGKPAWMLNYNGEPHWPLKWENRLDFNKRMEQFFGHYLMDQPMPSWMKKGVSVVDKGVNQGFETEE</sequence>
<comment type="caution">
    <text evidence="3">The sequence shown here is derived from an EMBL/GenBank/DDBJ whole genome shotgun (WGS) entry which is preliminary data.</text>
</comment>
<dbReference type="InterPro" id="IPR001375">
    <property type="entry name" value="Peptidase_S9_cat"/>
</dbReference>
<feature type="domain" description="Peptidase S9 prolyl oligopeptidase catalytic" evidence="2">
    <location>
        <begin position="685"/>
        <end position="862"/>
    </location>
</feature>
<protein>
    <recommendedName>
        <fullName evidence="2">Peptidase S9 prolyl oligopeptidase catalytic domain-containing protein</fullName>
    </recommendedName>
</protein>
<dbReference type="GO" id="GO:0004252">
    <property type="term" value="F:serine-type endopeptidase activity"/>
    <property type="evidence" value="ECO:0007669"/>
    <property type="project" value="TreeGrafter"/>
</dbReference>
<evidence type="ECO:0000313" key="3">
    <source>
        <dbReference type="EMBL" id="GLR17534.1"/>
    </source>
</evidence>
<dbReference type="GO" id="GO:0006508">
    <property type="term" value="P:proteolysis"/>
    <property type="evidence" value="ECO:0007669"/>
    <property type="project" value="InterPro"/>
</dbReference>
<name>A0AA37WFD5_9BACT</name>
<organism evidence="3 4">
    <name type="scientific">Portibacter lacus</name>
    <dbReference type="NCBI Taxonomy" id="1099794"/>
    <lineage>
        <taxon>Bacteria</taxon>
        <taxon>Pseudomonadati</taxon>
        <taxon>Bacteroidota</taxon>
        <taxon>Saprospiria</taxon>
        <taxon>Saprospirales</taxon>
        <taxon>Haliscomenobacteraceae</taxon>
        <taxon>Portibacter</taxon>
    </lineage>
</organism>
<reference evidence="3" key="1">
    <citation type="journal article" date="2014" name="Int. J. Syst. Evol. Microbiol.">
        <title>Complete genome sequence of Corynebacterium casei LMG S-19264T (=DSM 44701T), isolated from a smear-ripened cheese.</title>
        <authorList>
            <consortium name="US DOE Joint Genome Institute (JGI-PGF)"/>
            <person name="Walter F."/>
            <person name="Albersmeier A."/>
            <person name="Kalinowski J."/>
            <person name="Ruckert C."/>
        </authorList>
    </citation>
    <scope>NUCLEOTIDE SEQUENCE</scope>
    <source>
        <strain evidence="3">NBRC 108769</strain>
    </source>
</reference>
<dbReference type="Proteomes" id="UP001156666">
    <property type="component" value="Unassembled WGS sequence"/>
</dbReference>
<dbReference type="EMBL" id="BSOH01000014">
    <property type="protein sequence ID" value="GLR17534.1"/>
    <property type="molecule type" value="Genomic_DNA"/>
</dbReference>
<evidence type="ECO:0000259" key="2">
    <source>
        <dbReference type="Pfam" id="PF00326"/>
    </source>
</evidence>
<evidence type="ECO:0000313" key="4">
    <source>
        <dbReference type="Proteomes" id="UP001156666"/>
    </source>
</evidence>
<dbReference type="Gene3D" id="2.120.10.30">
    <property type="entry name" value="TolB, C-terminal domain"/>
    <property type="match status" value="1"/>
</dbReference>
<gene>
    <name evidence="3" type="ORF">GCM10007940_21490</name>
</gene>
<dbReference type="SUPFAM" id="SSF53474">
    <property type="entry name" value="alpha/beta-Hydrolases"/>
    <property type="match status" value="1"/>
</dbReference>
<dbReference type="PANTHER" id="PTHR42776:SF4">
    <property type="entry name" value="ACYLAMINO-ACID-RELEASING ENZYME"/>
    <property type="match status" value="1"/>
</dbReference>
<keyword evidence="1" id="KW-0378">Hydrolase</keyword>
<dbReference type="SUPFAM" id="SSF82171">
    <property type="entry name" value="DPP6 N-terminal domain-like"/>
    <property type="match status" value="1"/>
</dbReference>
<dbReference type="PANTHER" id="PTHR42776">
    <property type="entry name" value="SERINE PEPTIDASE S9 FAMILY MEMBER"/>
    <property type="match status" value="1"/>
</dbReference>
<keyword evidence="4" id="KW-1185">Reference proteome</keyword>
<evidence type="ECO:0000256" key="1">
    <source>
        <dbReference type="ARBA" id="ARBA00022801"/>
    </source>
</evidence>